<keyword evidence="2" id="KW-0812">Transmembrane</keyword>
<dbReference type="Gene3D" id="1.10.260.40">
    <property type="entry name" value="lambda repressor-like DNA-binding domains"/>
    <property type="match status" value="1"/>
</dbReference>
<dbReference type="eggNOG" id="COG1476">
    <property type="taxonomic scope" value="Bacteria"/>
</dbReference>
<keyword evidence="1" id="KW-0238">DNA-binding</keyword>
<dbReference type="PATRIC" id="fig|1158610.3.peg.431"/>
<accession>R3U4N3</accession>
<evidence type="ECO:0000313" key="5">
    <source>
        <dbReference type="Proteomes" id="UP000013785"/>
    </source>
</evidence>
<dbReference type="Proteomes" id="UP000013785">
    <property type="component" value="Unassembled WGS sequence"/>
</dbReference>
<feature type="transmembrane region" description="Helical" evidence="2">
    <location>
        <begin position="79"/>
        <end position="109"/>
    </location>
</feature>
<keyword evidence="5" id="KW-1185">Reference proteome</keyword>
<keyword evidence="2" id="KW-1133">Transmembrane helix</keyword>
<dbReference type="PANTHER" id="PTHR46558">
    <property type="entry name" value="TRACRIPTIONAL REGULATORY PROTEIN-RELATED-RELATED"/>
    <property type="match status" value="1"/>
</dbReference>
<dbReference type="InterPro" id="IPR010982">
    <property type="entry name" value="Lambda_DNA-bd_dom_sf"/>
</dbReference>
<dbReference type="RefSeq" id="WP_010767130.1">
    <property type="nucleotide sequence ID" value="NZ_ASWE01000004.1"/>
</dbReference>
<dbReference type="PROSITE" id="PS50943">
    <property type="entry name" value="HTH_CROC1"/>
    <property type="match status" value="1"/>
</dbReference>
<dbReference type="GO" id="GO:0003677">
    <property type="term" value="F:DNA binding"/>
    <property type="evidence" value="ECO:0007669"/>
    <property type="project" value="UniProtKB-KW"/>
</dbReference>
<dbReference type="PANTHER" id="PTHR46558:SF4">
    <property type="entry name" value="DNA-BIDING PHAGE PROTEIN"/>
    <property type="match status" value="1"/>
</dbReference>
<protein>
    <recommendedName>
        <fullName evidence="3">HTH cro/C1-type domain-containing protein</fullName>
    </recommendedName>
</protein>
<dbReference type="SMART" id="SM00530">
    <property type="entry name" value="HTH_XRE"/>
    <property type="match status" value="1"/>
</dbReference>
<organism evidence="4 5">
    <name type="scientific">Enterococcus phoeniculicola ATCC BAA-412</name>
    <dbReference type="NCBI Taxonomy" id="1158610"/>
    <lineage>
        <taxon>Bacteria</taxon>
        <taxon>Bacillati</taxon>
        <taxon>Bacillota</taxon>
        <taxon>Bacilli</taxon>
        <taxon>Lactobacillales</taxon>
        <taxon>Enterococcaceae</taxon>
        <taxon>Enterococcus</taxon>
    </lineage>
</organism>
<sequence>MSLGEDLKTARMKKGMTQEQVGAQLYVTRQTISRWEQNKTMPNIYVLQELSMIYGKTLDELISGEVVKEKVEKKKKINIFALLGFAIFNFLVIASATVPFAVMFCVFWILTIGLIFAPVILFILYFFNVQIVTIILFRVLKSYIRFNIKNIYY</sequence>
<dbReference type="Pfam" id="PF01381">
    <property type="entry name" value="HTH_3"/>
    <property type="match status" value="1"/>
</dbReference>
<evidence type="ECO:0000256" key="1">
    <source>
        <dbReference type="ARBA" id="ARBA00023125"/>
    </source>
</evidence>
<feature type="transmembrane region" description="Helical" evidence="2">
    <location>
        <begin position="115"/>
        <end position="140"/>
    </location>
</feature>
<evidence type="ECO:0000259" key="3">
    <source>
        <dbReference type="PROSITE" id="PS50943"/>
    </source>
</evidence>
<reference evidence="4 5" key="1">
    <citation type="submission" date="2013-02" db="EMBL/GenBank/DDBJ databases">
        <title>The Genome Sequence of Enterococcus phoeniculicola BAA-412.</title>
        <authorList>
            <consortium name="The Broad Institute Genome Sequencing Platform"/>
            <consortium name="The Broad Institute Genome Sequencing Center for Infectious Disease"/>
            <person name="Earl A.M."/>
            <person name="Gilmore M.S."/>
            <person name="Lebreton F."/>
            <person name="Walker B."/>
            <person name="Young S.K."/>
            <person name="Zeng Q."/>
            <person name="Gargeya S."/>
            <person name="Fitzgerald M."/>
            <person name="Haas B."/>
            <person name="Abouelleil A."/>
            <person name="Alvarado L."/>
            <person name="Arachchi H.M."/>
            <person name="Berlin A.M."/>
            <person name="Chapman S.B."/>
            <person name="Dewar J."/>
            <person name="Goldberg J."/>
            <person name="Griggs A."/>
            <person name="Gujja S."/>
            <person name="Hansen M."/>
            <person name="Howarth C."/>
            <person name="Imamovic A."/>
            <person name="Larimer J."/>
            <person name="McCowan C."/>
            <person name="Murphy C."/>
            <person name="Neiman D."/>
            <person name="Pearson M."/>
            <person name="Priest M."/>
            <person name="Roberts A."/>
            <person name="Saif S."/>
            <person name="Shea T."/>
            <person name="Sisk P."/>
            <person name="Sykes S."/>
            <person name="Wortman J."/>
            <person name="Nusbaum C."/>
            <person name="Birren B."/>
        </authorList>
    </citation>
    <scope>NUCLEOTIDE SEQUENCE [LARGE SCALE GENOMIC DNA]</scope>
    <source>
        <strain evidence="4 5">ATCC BAA-412</strain>
    </source>
</reference>
<dbReference type="CDD" id="cd00093">
    <property type="entry name" value="HTH_XRE"/>
    <property type="match status" value="1"/>
</dbReference>
<evidence type="ECO:0000256" key="2">
    <source>
        <dbReference type="SAM" id="Phobius"/>
    </source>
</evidence>
<dbReference type="EMBL" id="AJAT01000007">
    <property type="protein sequence ID" value="EOL48904.1"/>
    <property type="molecule type" value="Genomic_DNA"/>
</dbReference>
<dbReference type="STRING" id="154621.RV11_GL000859"/>
<proteinExistence type="predicted"/>
<dbReference type="OrthoDB" id="4427456at2"/>
<dbReference type="SUPFAM" id="SSF47413">
    <property type="entry name" value="lambda repressor-like DNA-binding domains"/>
    <property type="match status" value="1"/>
</dbReference>
<dbReference type="AlphaFoldDB" id="R3U4N3"/>
<keyword evidence="2" id="KW-0472">Membrane</keyword>
<gene>
    <name evidence="4" type="ORF">UC3_00456</name>
</gene>
<name>R3U4N3_9ENTE</name>
<dbReference type="HOGENOM" id="CLU_066192_2_5_9"/>
<feature type="domain" description="HTH cro/C1-type" evidence="3">
    <location>
        <begin position="7"/>
        <end position="61"/>
    </location>
</feature>
<dbReference type="InterPro" id="IPR001387">
    <property type="entry name" value="Cro/C1-type_HTH"/>
</dbReference>
<evidence type="ECO:0000313" key="4">
    <source>
        <dbReference type="EMBL" id="EOL48904.1"/>
    </source>
</evidence>
<comment type="caution">
    <text evidence="4">The sequence shown here is derived from an EMBL/GenBank/DDBJ whole genome shotgun (WGS) entry which is preliminary data.</text>
</comment>